<dbReference type="InterPro" id="IPR012657">
    <property type="entry name" value="23S_rRNA-intervening_sequence"/>
</dbReference>
<dbReference type="Gene3D" id="1.20.1440.60">
    <property type="entry name" value="23S rRNA-intervening sequence"/>
    <property type="match status" value="1"/>
</dbReference>
<dbReference type="Pfam" id="PF05635">
    <property type="entry name" value="23S_rRNA_IVP"/>
    <property type="match status" value="1"/>
</dbReference>
<protein>
    <recommendedName>
        <fullName evidence="2">Four helix bundle protein</fullName>
    </recommendedName>
</protein>
<evidence type="ECO:0000313" key="1">
    <source>
        <dbReference type="EMBL" id="GAI55950.1"/>
    </source>
</evidence>
<dbReference type="PANTHER" id="PTHR38471">
    <property type="entry name" value="FOUR HELIX BUNDLE PROTEIN"/>
    <property type="match status" value="1"/>
</dbReference>
<dbReference type="PANTHER" id="PTHR38471:SF2">
    <property type="entry name" value="FOUR HELIX BUNDLE PROTEIN"/>
    <property type="match status" value="1"/>
</dbReference>
<dbReference type="CDD" id="cd16377">
    <property type="entry name" value="23S_rRNA_IVP_like"/>
    <property type="match status" value="1"/>
</dbReference>
<dbReference type="NCBIfam" id="TIGR02436">
    <property type="entry name" value="four helix bundle protein"/>
    <property type="match status" value="1"/>
</dbReference>
<proteinExistence type="predicted"/>
<accession>X1QYM9</accession>
<dbReference type="InterPro" id="IPR036583">
    <property type="entry name" value="23S_rRNA_IVS_sf"/>
</dbReference>
<dbReference type="EMBL" id="BARV01040642">
    <property type="protein sequence ID" value="GAI55950.1"/>
    <property type="molecule type" value="Genomic_DNA"/>
</dbReference>
<dbReference type="AlphaFoldDB" id="X1QYM9"/>
<feature type="non-terminal residue" evidence="1">
    <location>
        <position position="1"/>
    </location>
</feature>
<dbReference type="SUPFAM" id="SSF158446">
    <property type="entry name" value="IVS-encoded protein-like"/>
    <property type="match status" value="1"/>
</dbReference>
<sequence>IWKRGISLVETVYKATSNFPPDERYGLVSQIRRAAVSYPSNIAEGAARAYKKEFIQSLYISLGSLSEAETQIMIAEKLIYLDAKLLLEEIEILRKMTLNFIKYLTTIFY</sequence>
<organism evidence="1">
    <name type="scientific">marine sediment metagenome</name>
    <dbReference type="NCBI Taxonomy" id="412755"/>
    <lineage>
        <taxon>unclassified sequences</taxon>
        <taxon>metagenomes</taxon>
        <taxon>ecological metagenomes</taxon>
    </lineage>
</organism>
<comment type="caution">
    <text evidence="1">The sequence shown here is derived from an EMBL/GenBank/DDBJ whole genome shotgun (WGS) entry which is preliminary data.</text>
</comment>
<name>X1QYM9_9ZZZZ</name>
<evidence type="ECO:0008006" key="2">
    <source>
        <dbReference type="Google" id="ProtNLM"/>
    </source>
</evidence>
<reference evidence="1" key="1">
    <citation type="journal article" date="2014" name="Front. Microbiol.">
        <title>High frequency of phylogenetically diverse reductive dehalogenase-homologous genes in deep subseafloor sedimentary metagenomes.</title>
        <authorList>
            <person name="Kawai M."/>
            <person name="Futagami T."/>
            <person name="Toyoda A."/>
            <person name="Takaki Y."/>
            <person name="Nishi S."/>
            <person name="Hori S."/>
            <person name="Arai W."/>
            <person name="Tsubouchi T."/>
            <person name="Morono Y."/>
            <person name="Uchiyama I."/>
            <person name="Ito T."/>
            <person name="Fujiyama A."/>
            <person name="Inagaki F."/>
            <person name="Takami H."/>
        </authorList>
    </citation>
    <scope>NUCLEOTIDE SEQUENCE</scope>
    <source>
        <strain evidence="1">Expedition CK06-06</strain>
    </source>
</reference>
<gene>
    <name evidence="1" type="ORF">S06H3_61854</name>
</gene>